<organism evidence="2 3">
    <name type="scientific">Neglectibacter timonensis</name>
    <dbReference type="NCBI Taxonomy" id="1776382"/>
    <lineage>
        <taxon>Bacteria</taxon>
        <taxon>Bacillati</taxon>
        <taxon>Bacillota</taxon>
        <taxon>Clostridia</taxon>
        <taxon>Eubacteriales</taxon>
        <taxon>Oscillospiraceae</taxon>
        <taxon>Neglectibacter</taxon>
    </lineage>
</organism>
<dbReference type="EMBL" id="JANFZH010000022">
    <property type="protein sequence ID" value="MCQ4840355.1"/>
    <property type="molecule type" value="Genomic_DNA"/>
</dbReference>
<feature type="domain" description="DUF4314" evidence="1">
    <location>
        <begin position="6"/>
        <end position="72"/>
    </location>
</feature>
<evidence type="ECO:0000313" key="2">
    <source>
        <dbReference type="EMBL" id="MCQ4840355.1"/>
    </source>
</evidence>
<evidence type="ECO:0000313" key="3">
    <source>
        <dbReference type="Proteomes" id="UP001524473"/>
    </source>
</evidence>
<name>A0ABT1S090_9FIRM</name>
<dbReference type="RefSeq" id="WP_256191937.1">
    <property type="nucleotide sequence ID" value="NZ_JANFZG010000020.1"/>
</dbReference>
<dbReference type="Proteomes" id="UP001524473">
    <property type="component" value="Unassembled WGS sequence"/>
</dbReference>
<gene>
    <name evidence="2" type="ORF">NE695_10585</name>
</gene>
<keyword evidence="3" id="KW-1185">Reference proteome</keyword>
<reference evidence="2 3" key="1">
    <citation type="submission" date="2022-06" db="EMBL/GenBank/DDBJ databases">
        <title>Isolation of gut microbiota from human fecal samples.</title>
        <authorList>
            <person name="Pamer E.G."/>
            <person name="Barat B."/>
            <person name="Waligurski E."/>
            <person name="Medina S."/>
            <person name="Paddock L."/>
            <person name="Mostad J."/>
        </authorList>
    </citation>
    <scope>NUCLEOTIDE SEQUENCE [LARGE SCALE GENOMIC DNA]</scope>
    <source>
        <strain evidence="2 3">DFI.9.73</strain>
    </source>
</reference>
<sequence>MRVISREALQALRERFPKGTRVELVQMDDPQAPPIGTKGTVIGVDDIGSIMVSWDNGSGLNVAYGEDICRKVINSAGAKKL</sequence>
<dbReference type="Pfam" id="PF14192">
    <property type="entry name" value="DUF4314"/>
    <property type="match status" value="1"/>
</dbReference>
<proteinExistence type="predicted"/>
<evidence type="ECO:0000259" key="1">
    <source>
        <dbReference type="Pfam" id="PF14192"/>
    </source>
</evidence>
<protein>
    <submittedName>
        <fullName evidence="2">DUF4314 domain-containing protein</fullName>
    </submittedName>
</protein>
<accession>A0ABT1S090</accession>
<comment type="caution">
    <text evidence="2">The sequence shown here is derived from an EMBL/GenBank/DDBJ whole genome shotgun (WGS) entry which is preliminary data.</text>
</comment>
<dbReference type="InterPro" id="IPR025463">
    <property type="entry name" value="DUF4314"/>
</dbReference>